<evidence type="ECO:0000256" key="6">
    <source>
        <dbReference type="ARBA" id="ARBA00022989"/>
    </source>
</evidence>
<feature type="transmembrane region" description="Helical" evidence="8">
    <location>
        <begin position="226"/>
        <end position="243"/>
    </location>
</feature>
<proteinExistence type="inferred from homology"/>
<organism evidence="9 10">
    <name type="scientific">Cecembia lonarensis (strain CCUG 58316 / KCTC 22772 / LW9)</name>
    <dbReference type="NCBI Taxonomy" id="1225176"/>
    <lineage>
        <taxon>Bacteria</taxon>
        <taxon>Pseudomonadati</taxon>
        <taxon>Bacteroidota</taxon>
        <taxon>Cytophagia</taxon>
        <taxon>Cytophagales</taxon>
        <taxon>Cyclobacteriaceae</taxon>
        <taxon>Cecembia</taxon>
    </lineage>
</organism>
<comment type="subcellular location">
    <subcellularLocation>
        <location evidence="1">Cell membrane</location>
        <topology evidence="1">Multi-pass membrane protein</topology>
    </subcellularLocation>
</comment>
<evidence type="ECO:0000256" key="3">
    <source>
        <dbReference type="ARBA" id="ARBA00022475"/>
    </source>
</evidence>
<evidence type="ECO:0000256" key="1">
    <source>
        <dbReference type="ARBA" id="ARBA00004651"/>
    </source>
</evidence>
<dbReference type="PATRIC" id="fig|1225176.3.peg.4256"/>
<dbReference type="EMBL" id="AMGM01000132">
    <property type="protein sequence ID" value="EKB47416.1"/>
    <property type="molecule type" value="Genomic_DNA"/>
</dbReference>
<keyword evidence="6 8" id="KW-1133">Transmembrane helix</keyword>
<dbReference type="PANTHER" id="PTHR11040">
    <property type="entry name" value="ZINC/IRON TRANSPORTER"/>
    <property type="match status" value="1"/>
</dbReference>
<feature type="transmembrane region" description="Helical" evidence="8">
    <location>
        <begin position="54"/>
        <end position="72"/>
    </location>
</feature>
<feature type="transmembrane region" description="Helical" evidence="8">
    <location>
        <begin position="160"/>
        <end position="178"/>
    </location>
</feature>
<keyword evidence="10" id="KW-1185">Reference proteome</keyword>
<accession>K1KY31</accession>
<dbReference type="InterPro" id="IPR003689">
    <property type="entry name" value="ZIP"/>
</dbReference>
<keyword evidence="5" id="KW-0862">Zinc</keyword>
<dbReference type="AlphaFoldDB" id="K1KY31"/>
<comment type="caution">
    <text evidence="9">The sequence shown here is derived from an EMBL/GenBank/DDBJ whole genome shotgun (WGS) entry which is preliminary data.</text>
</comment>
<keyword evidence="4 8" id="KW-0812">Transmembrane</keyword>
<evidence type="ECO:0000256" key="2">
    <source>
        <dbReference type="ARBA" id="ARBA00006939"/>
    </source>
</evidence>
<dbReference type="Pfam" id="PF02535">
    <property type="entry name" value="Zip"/>
    <property type="match status" value="1"/>
</dbReference>
<dbReference type="GO" id="GO:0005385">
    <property type="term" value="F:zinc ion transmembrane transporter activity"/>
    <property type="evidence" value="ECO:0007669"/>
    <property type="project" value="TreeGrafter"/>
</dbReference>
<gene>
    <name evidence="9" type="primary">zupT</name>
    <name evidence="9" type="ORF">B879_03987</name>
</gene>
<feature type="transmembrane region" description="Helical" evidence="8">
    <location>
        <begin position="20"/>
        <end position="42"/>
    </location>
</feature>
<comment type="similarity">
    <text evidence="2">Belongs to the ZIP transporter (TC 2.A.5) family.</text>
</comment>
<dbReference type="PANTHER" id="PTHR11040:SF211">
    <property type="entry name" value="ZINC TRANSPORTER ZIP11"/>
    <property type="match status" value="1"/>
</dbReference>
<feature type="transmembrane region" description="Helical" evidence="8">
    <location>
        <begin position="84"/>
        <end position="103"/>
    </location>
</feature>
<evidence type="ECO:0000313" key="9">
    <source>
        <dbReference type="EMBL" id="EKB47416.1"/>
    </source>
</evidence>
<evidence type="ECO:0000256" key="5">
    <source>
        <dbReference type="ARBA" id="ARBA00022833"/>
    </source>
</evidence>
<feature type="transmembrane region" description="Helical" evidence="8">
    <location>
        <begin position="131"/>
        <end position="154"/>
    </location>
</feature>
<keyword evidence="7 8" id="KW-0472">Membrane</keyword>
<evidence type="ECO:0000256" key="8">
    <source>
        <dbReference type="SAM" id="Phobius"/>
    </source>
</evidence>
<sequence>MLFMIDYLQELATTLGPVKSALVATLFTWFMTALGASVVFFFKQINRAVFDTMLGFTGGVMMAAAFWSLLAPSLDYAKDMYEDFFWLPIAAGFLLGGLFIFLIDRFLPHLHINFGKSETEGIQTGWHKSTLLLLAITLHNIPEGLAIGILFGKAAMGMDGTSLAAAVALTIGIGIQNFPEGMAVSIPIRRSGASRFKSFWFGQLSATVEPIAGVIGAIAVLYMTNILPYALSFAAGAMIYVVVEEVIPETQRDKYTDLAVLGFMLGFALMMVLDTALG</sequence>
<protein>
    <submittedName>
        <fullName evidence="9">Zinc transporter ZupT</fullName>
    </submittedName>
</protein>
<dbReference type="Proteomes" id="UP000004478">
    <property type="component" value="Unassembled WGS sequence"/>
</dbReference>
<evidence type="ECO:0000313" key="10">
    <source>
        <dbReference type="Proteomes" id="UP000004478"/>
    </source>
</evidence>
<evidence type="ECO:0000256" key="4">
    <source>
        <dbReference type="ARBA" id="ARBA00022692"/>
    </source>
</evidence>
<evidence type="ECO:0000256" key="7">
    <source>
        <dbReference type="ARBA" id="ARBA00023136"/>
    </source>
</evidence>
<feature type="transmembrane region" description="Helical" evidence="8">
    <location>
        <begin position="255"/>
        <end position="273"/>
    </location>
</feature>
<reference evidence="9 10" key="1">
    <citation type="journal article" date="2012" name="J. Bacteriol.">
        <title>Draft Genome Sequence of Cecembia lonarensis Strain LW9T, Isolated from Lonar Lake, a Haloalkaline Lake in India.</title>
        <authorList>
            <person name="Shivaji S."/>
            <person name="Ara S."/>
            <person name="Singh A."/>
            <person name="Pinnaka A.K."/>
        </authorList>
    </citation>
    <scope>NUCLEOTIDE SEQUENCE [LARGE SCALE GENOMIC DNA]</scope>
    <source>
        <strain evidence="9 10">LW9</strain>
    </source>
</reference>
<dbReference type="GO" id="GO:0005886">
    <property type="term" value="C:plasma membrane"/>
    <property type="evidence" value="ECO:0007669"/>
    <property type="project" value="UniProtKB-SubCell"/>
</dbReference>
<name>K1KY31_CECL9</name>
<keyword evidence="3" id="KW-1003">Cell membrane</keyword>
<feature type="transmembrane region" description="Helical" evidence="8">
    <location>
        <begin position="199"/>
        <end position="220"/>
    </location>
</feature>